<proteinExistence type="predicted"/>
<gene>
    <name evidence="1" type="ORF">B0H17DRAFT_1223052</name>
</gene>
<organism evidence="1 2">
    <name type="scientific">Mycena rosella</name>
    <name type="common">Pink bonnet</name>
    <name type="synonym">Agaricus rosellus</name>
    <dbReference type="NCBI Taxonomy" id="1033263"/>
    <lineage>
        <taxon>Eukaryota</taxon>
        <taxon>Fungi</taxon>
        <taxon>Dikarya</taxon>
        <taxon>Basidiomycota</taxon>
        <taxon>Agaricomycotina</taxon>
        <taxon>Agaricomycetes</taxon>
        <taxon>Agaricomycetidae</taxon>
        <taxon>Agaricales</taxon>
        <taxon>Marasmiineae</taxon>
        <taxon>Mycenaceae</taxon>
        <taxon>Mycena</taxon>
    </lineage>
</organism>
<evidence type="ECO:0000313" key="1">
    <source>
        <dbReference type="EMBL" id="KAJ7601637.1"/>
    </source>
</evidence>
<comment type="caution">
    <text evidence="1">The sequence shown here is derived from an EMBL/GenBank/DDBJ whole genome shotgun (WGS) entry which is preliminary data.</text>
</comment>
<dbReference type="EMBL" id="JARKIE010001515">
    <property type="protein sequence ID" value="KAJ7601637.1"/>
    <property type="molecule type" value="Genomic_DNA"/>
</dbReference>
<sequence length="75" mass="8260">MAAVCLPNALMLPNSVQNIGSRASRLNLGHLGDPYVTGTSCLDIYLRLVSIRNDLEQETRLCEVLRFILTLALSD</sequence>
<dbReference type="Proteomes" id="UP001221757">
    <property type="component" value="Unassembled WGS sequence"/>
</dbReference>
<accession>A0AAD7AWI5</accession>
<name>A0AAD7AWI5_MYCRO</name>
<reference evidence="1" key="1">
    <citation type="submission" date="2023-03" db="EMBL/GenBank/DDBJ databases">
        <title>Massive genome expansion in bonnet fungi (Mycena s.s.) driven by repeated elements and novel gene families across ecological guilds.</title>
        <authorList>
            <consortium name="Lawrence Berkeley National Laboratory"/>
            <person name="Harder C.B."/>
            <person name="Miyauchi S."/>
            <person name="Viragh M."/>
            <person name="Kuo A."/>
            <person name="Thoen E."/>
            <person name="Andreopoulos B."/>
            <person name="Lu D."/>
            <person name="Skrede I."/>
            <person name="Drula E."/>
            <person name="Henrissat B."/>
            <person name="Morin E."/>
            <person name="Kohler A."/>
            <person name="Barry K."/>
            <person name="LaButti K."/>
            <person name="Morin E."/>
            <person name="Salamov A."/>
            <person name="Lipzen A."/>
            <person name="Mereny Z."/>
            <person name="Hegedus B."/>
            <person name="Baldrian P."/>
            <person name="Stursova M."/>
            <person name="Weitz H."/>
            <person name="Taylor A."/>
            <person name="Grigoriev I.V."/>
            <person name="Nagy L.G."/>
            <person name="Martin F."/>
            <person name="Kauserud H."/>
        </authorList>
    </citation>
    <scope>NUCLEOTIDE SEQUENCE</scope>
    <source>
        <strain evidence="1">CBHHK067</strain>
    </source>
</reference>
<keyword evidence="2" id="KW-1185">Reference proteome</keyword>
<dbReference type="AlphaFoldDB" id="A0AAD7AWI5"/>
<protein>
    <submittedName>
        <fullName evidence="1">Uncharacterized protein</fullName>
    </submittedName>
</protein>
<evidence type="ECO:0000313" key="2">
    <source>
        <dbReference type="Proteomes" id="UP001221757"/>
    </source>
</evidence>